<comment type="subcellular location">
    <subcellularLocation>
        <location evidence="1">Membrane</location>
    </subcellularLocation>
</comment>
<evidence type="ECO:0000256" key="3">
    <source>
        <dbReference type="ARBA" id="ARBA00022989"/>
    </source>
</evidence>
<dbReference type="AlphaFoldDB" id="A0A814V4V9"/>
<dbReference type="Proteomes" id="UP000663828">
    <property type="component" value="Unassembled WGS sequence"/>
</dbReference>
<sequence>MLVIANVIQFWLFLVFVIPSILCSIFTIYHLLMNRTLRNALNNHVVIIILILSLIFDLTDVVWLIDYFRTGTASLSTYAFCLIWTYMDFSLFATVIILVAWASIERHILIFHKRLVATRMKRFVFHYLPMSIFTIYPLSYYFAMFYILPCNITPDYTQSRCGLAYCAFSSASNGKWNGIANNIVPIFIIVMFNLALIARIWYTKYRTGQRFQWKNYRKLAGQLLAISSIFFIFIFPPMLLYTAYSIGLPFDFATDYYIVSLFLTYFGALLVPVVCAVSLSELRTKLWNTFRIFHRPRVHMVPQILLVNHPRDNQIVRETQFGS</sequence>
<dbReference type="SUPFAM" id="SSF81321">
    <property type="entry name" value="Family A G protein-coupled receptor-like"/>
    <property type="match status" value="1"/>
</dbReference>
<protein>
    <recommendedName>
        <fullName evidence="6">G-protein coupled receptors family 1 profile domain-containing protein</fullName>
    </recommendedName>
</protein>
<feature type="transmembrane region" description="Helical" evidence="5">
    <location>
        <begin position="44"/>
        <end position="65"/>
    </location>
</feature>
<dbReference type="InterPro" id="IPR017452">
    <property type="entry name" value="GPCR_Rhodpsn_7TM"/>
</dbReference>
<feature type="transmembrane region" description="Helical" evidence="5">
    <location>
        <begin position="223"/>
        <end position="244"/>
    </location>
</feature>
<evidence type="ECO:0000256" key="4">
    <source>
        <dbReference type="ARBA" id="ARBA00023136"/>
    </source>
</evidence>
<evidence type="ECO:0000256" key="1">
    <source>
        <dbReference type="ARBA" id="ARBA00004370"/>
    </source>
</evidence>
<feature type="transmembrane region" description="Helical" evidence="5">
    <location>
        <begin position="183"/>
        <end position="202"/>
    </location>
</feature>
<proteinExistence type="predicted"/>
<reference evidence="7" key="1">
    <citation type="submission" date="2021-02" db="EMBL/GenBank/DDBJ databases">
        <authorList>
            <person name="Nowell W R."/>
        </authorList>
    </citation>
    <scope>NUCLEOTIDE SEQUENCE</scope>
</reference>
<evidence type="ECO:0000256" key="2">
    <source>
        <dbReference type="ARBA" id="ARBA00022692"/>
    </source>
</evidence>
<evidence type="ECO:0000313" key="10">
    <source>
        <dbReference type="Proteomes" id="UP000663852"/>
    </source>
</evidence>
<organism evidence="7 10">
    <name type="scientific">Adineta ricciae</name>
    <name type="common">Rotifer</name>
    <dbReference type="NCBI Taxonomy" id="249248"/>
    <lineage>
        <taxon>Eukaryota</taxon>
        <taxon>Metazoa</taxon>
        <taxon>Spiralia</taxon>
        <taxon>Gnathifera</taxon>
        <taxon>Rotifera</taxon>
        <taxon>Eurotatoria</taxon>
        <taxon>Bdelloidea</taxon>
        <taxon>Adinetida</taxon>
        <taxon>Adinetidae</taxon>
        <taxon>Adineta</taxon>
    </lineage>
</organism>
<dbReference type="GO" id="GO:0004930">
    <property type="term" value="F:G protein-coupled receptor activity"/>
    <property type="evidence" value="ECO:0007669"/>
    <property type="project" value="InterPro"/>
</dbReference>
<evidence type="ECO:0000256" key="5">
    <source>
        <dbReference type="SAM" id="Phobius"/>
    </source>
</evidence>
<feature type="transmembrane region" description="Helical" evidence="5">
    <location>
        <begin position="77"/>
        <end position="102"/>
    </location>
</feature>
<keyword evidence="9" id="KW-1185">Reference proteome</keyword>
<feature type="transmembrane region" description="Helical" evidence="5">
    <location>
        <begin position="12"/>
        <end position="32"/>
    </location>
</feature>
<dbReference type="EMBL" id="CAJNOR010001796">
    <property type="protein sequence ID" value="CAF1200692.1"/>
    <property type="molecule type" value="Genomic_DNA"/>
</dbReference>
<name>A0A814V4V9_ADIRI</name>
<evidence type="ECO:0000313" key="7">
    <source>
        <dbReference type="EMBL" id="CAF1183361.1"/>
    </source>
</evidence>
<evidence type="ECO:0000313" key="9">
    <source>
        <dbReference type="Proteomes" id="UP000663828"/>
    </source>
</evidence>
<dbReference type="Gene3D" id="1.20.1070.10">
    <property type="entry name" value="Rhodopsin 7-helix transmembrane proteins"/>
    <property type="match status" value="1"/>
</dbReference>
<dbReference type="PROSITE" id="PS50262">
    <property type="entry name" value="G_PROTEIN_RECEP_F1_2"/>
    <property type="match status" value="1"/>
</dbReference>
<keyword evidence="2 5" id="KW-0812">Transmembrane</keyword>
<accession>A0A814V4V9</accession>
<dbReference type="Pfam" id="PF00001">
    <property type="entry name" value="7tm_1"/>
    <property type="match status" value="1"/>
</dbReference>
<dbReference type="OrthoDB" id="10004064at2759"/>
<feature type="domain" description="G-protein coupled receptors family 1 profile" evidence="6">
    <location>
        <begin position="23"/>
        <end position="275"/>
    </location>
</feature>
<evidence type="ECO:0000259" key="6">
    <source>
        <dbReference type="PROSITE" id="PS50262"/>
    </source>
</evidence>
<keyword evidence="4 5" id="KW-0472">Membrane</keyword>
<comment type="caution">
    <text evidence="7">The sequence shown here is derived from an EMBL/GenBank/DDBJ whole genome shotgun (WGS) entry which is preliminary data.</text>
</comment>
<dbReference type="Proteomes" id="UP000663852">
    <property type="component" value="Unassembled WGS sequence"/>
</dbReference>
<evidence type="ECO:0000313" key="8">
    <source>
        <dbReference type="EMBL" id="CAF1200692.1"/>
    </source>
</evidence>
<dbReference type="InterPro" id="IPR000276">
    <property type="entry name" value="GPCR_Rhodpsn"/>
</dbReference>
<dbReference type="GO" id="GO:0016020">
    <property type="term" value="C:membrane"/>
    <property type="evidence" value="ECO:0007669"/>
    <property type="project" value="UniProtKB-SubCell"/>
</dbReference>
<gene>
    <name evidence="7" type="ORF">EDS130_LOCUS24374</name>
    <name evidence="8" type="ORF">XAT740_LOCUS23661</name>
</gene>
<dbReference type="EMBL" id="CAJNOJ010000138">
    <property type="protein sequence ID" value="CAF1183361.1"/>
    <property type="molecule type" value="Genomic_DNA"/>
</dbReference>
<keyword evidence="3 5" id="KW-1133">Transmembrane helix</keyword>
<feature type="transmembrane region" description="Helical" evidence="5">
    <location>
        <begin position="256"/>
        <end position="279"/>
    </location>
</feature>
<feature type="transmembrane region" description="Helical" evidence="5">
    <location>
        <begin position="123"/>
        <end position="148"/>
    </location>
</feature>